<comment type="cofactor">
    <cofactor evidence="3">
        <name>a divalent metal cation</name>
        <dbReference type="ChEBI" id="CHEBI:60240"/>
    </cofactor>
</comment>
<keyword evidence="12" id="KW-0456">Lyase</keyword>
<dbReference type="InterPro" id="IPR036704">
    <property type="entry name" value="RraA/RraA-like_sf"/>
</dbReference>
<evidence type="ECO:0000256" key="4">
    <source>
        <dbReference type="ARBA" id="ARBA00008621"/>
    </source>
</evidence>
<evidence type="ECO:0000256" key="12">
    <source>
        <dbReference type="ARBA" id="ARBA00023239"/>
    </source>
</evidence>
<dbReference type="Gene3D" id="3.50.30.40">
    <property type="entry name" value="Ribonuclease E inhibitor RraA/RraA-like"/>
    <property type="match status" value="1"/>
</dbReference>
<comment type="similarity">
    <text evidence="17">Belongs to the LigK/PcmE family.</text>
</comment>
<sequence length="233" mass="23917">MAAHYVVRSVDRADTDTITALRRAGVASAHEAAGRIGLLGPAVRARQTGAVIAGSAITVSCHPGDNLMIHAAVEVCRPGDVLVVTTTSPSTDGMFGDLLATSLRAHGVIGLVSDAGVRDIAALREMGFPVWSRAVHAQGTVKASPGSVNVPVVAAGQLVRPGDIVIADDDGVLVLPVAAGRQVARAAAERLANEADKRARLESGALGVDMYNLRPLLAELGVEYVDRLPADGA</sequence>
<dbReference type="EC" id="4.1.3.17" evidence="7"/>
<dbReference type="PANTHER" id="PTHR33254">
    <property type="entry name" value="4-HYDROXY-4-METHYL-2-OXOGLUTARATE ALDOLASE 3-RELATED"/>
    <property type="match status" value="1"/>
</dbReference>
<comment type="function">
    <text evidence="13">Catalyzes the aldol cleavage of 4-hydroxy-4-methyl-2-oxoglutarate (HMG) into 2 molecules of pyruvate. Also contains a secondary oxaloacetate (OAA) decarboxylase activity due to the common pyruvate enolate transition state formed following C-C bond cleavage in the retro-aldol and decarboxylation reactions.</text>
</comment>
<evidence type="ECO:0000313" key="19">
    <source>
        <dbReference type="EMBL" id="TDO36812.1"/>
    </source>
</evidence>
<feature type="binding site" evidence="18">
    <location>
        <position position="118"/>
    </location>
    <ligand>
        <name>substrate</name>
    </ligand>
</feature>
<evidence type="ECO:0000256" key="6">
    <source>
        <dbReference type="ARBA" id="ARBA00011643"/>
    </source>
</evidence>
<dbReference type="CDD" id="cd16841">
    <property type="entry name" value="RraA_family"/>
    <property type="match status" value="1"/>
</dbReference>
<accession>A0A4R6JM69</accession>
<comment type="catalytic activity">
    <reaction evidence="16">
        <text>oxaloacetate + H(+) = pyruvate + CO2</text>
        <dbReference type="Rhea" id="RHEA:15641"/>
        <dbReference type="ChEBI" id="CHEBI:15361"/>
        <dbReference type="ChEBI" id="CHEBI:15378"/>
        <dbReference type="ChEBI" id="CHEBI:16452"/>
        <dbReference type="ChEBI" id="CHEBI:16526"/>
        <dbReference type="EC" id="4.1.1.112"/>
    </reaction>
</comment>
<evidence type="ECO:0000256" key="3">
    <source>
        <dbReference type="ARBA" id="ARBA00001968"/>
    </source>
</evidence>
<evidence type="ECO:0000313" key="20">
    <source>
        <dbReference type="Proteomes" id="UP000294901"/>
    </source>
</evidence>
<gene>
    <name evidence="19" type="ORF">C8E87_0394</name>
</gene>
<comment type="caution">
    <text evidence="19">The sequence shown here is derived from an EMBL/GenBank/DDBJ whole genome shotgun (WGS) entry which is preliminary data.</text>
</comment>
<dbReference type="GO" id="GO:0046395">
    <property type="term" value="P:carboxylic acid catabolic process"/>
    <property type="evidence" value="ECO:0007669"/>
    <property type="project" value="UniProtKB-ARBA"/>
</dbReference>
<keyword evidence="20" id="KW-1185">Reference proteome</keyword>
<dbReference type="EC" id="4.1.1.112" evidence="8"/>
<evidence type="ECO:0000256" key="5">
    <source>
        <dbReference type="ARBA" id="ARBA00011233"/>
    </source>
</evidence>
<evidence type="ECO:0000256" key="13">
    <source>
        <dbReference type="ARBA" id="ARBA00025046"/>
    </source>
</evidence>
<dbReference type="FunFam" id="3.50.30.40:FF:000002">
    <property type="entry name" value="4-carboxy-4-hydroxy-2-oxoadipate aldolase/oxaloacetate decarboxylase"/>
    <property type="match status" value="1"/>
</dbReference>
<evidence type="ECO:0000256" key="8">
    <source>
        <dbReference type="ARBA" id="ARBA00012947"/>
    </source>
</evidence>
<reference evidence="19 20" key="1">
    <citation type="submission" date="2019-03" db="EMBL/GenBank/DDBJ databases">
        <title>Sequencing the genomes of 1000 actinobacteria strains.</title>
        <authorList>
            <person name="Klenk H.-P."/>
        </authorList>
    </citation>
    <scope>NUCLEOTIDE SEQUENCE [LARGE SCALE GENOMIC DNA]</scope>
    <source>
        <strain evidence="19 20">DSM 43805</strain>
    </source>
</reference>
<dbReference type="GO" id="GO:0046872">
    <property type="term" value="F:metal ion binding"/>
    <property type="evidence" value="ECO:0007669"/>
    <property type="project" value="UniProtKB-KW"/>
</dbReference>
<feature type="binding site" evidence="18">
    <location>
        <position position="119"/>
    </location>
    <ligand>
        <name>Mg(2+)</name>
        <dbReference type="ChEBI" id="CHEBI:18420"/>
    </ligand>
</feature>
<evidence type="ECO:0000256" key="11">
    <source>
        <dbReference type="ARBA" id="ARBA00022842"/>
    </source>
</evidence>
<evidence type="ECO:0000256" key="14">
    <source>
        <dbReference type="ARBA" id="ARBA00030169"/>
    </source>
</evidence>
<dbReference type="EMBL" id="SNWR01000001">
    <property type="protein sequence ID" value="TDO36812.1"/>
    <property type="molecule type" value="Genomic_DNA"/>
</dbReference>
<comment type="subunit">
    <text evidence="6">Homohexamer.</text>
</comment>
<organism evidence="19 20">
    <name type="scientific">Paractinoplanes brasiliensis</name>
    <dbReference type="NCBI Taxonomy" id="52695"/>
    <lineage>
        <taxon>Bacteria</taxon>
        <taxon>Bacillati</taxon>
        <taxon>Actinomycetota</taxon>
        <taxon>Actinomycetes</taxon>
        <taxon>Micromonosporales</taxon>
        <taxon>Micromonosporaceae</taxon>
        <taxon>Paractinoplanes</taxon>
    </lineage>
</organism>
<dbReference type="RefSeq" id="WP_133871520.1">
    <property type="nucleotide sequence ID" value="NZ_BOMD01000071.1"/>
</dbReference>
<name>A0A4R6JM69_9ACTN</name>
<dbReference type="Pfam" id="PF03737">
    <property type="entry name" value="RraA-like"/>
    <property type="match status" value="1"/>
</dbReference>
<evidence type="ECO:0000256" key="10">
    <source>
        <dbReference type="ARBA" id="ARBA00022723"/>
    </source>
</evidence>
<keyword evidence="10 18" id="KW-0479">Metal-binding</keyword>
<dbReference type="PANTHER" id="PTHR33254:SF16">
    <property type="entry name" value="BLR3842 PROTEIN"/>
    <property type="match status" value="1"/>
</dbReference>
<dbReference type="GO" id="GO:0047443">
    <property type="term" value="F:4-hydroxy-4-methyl-2-oxoglutarate aldolase activity"/>
    <property type="evidence" value="ECO:0007669"/>
    <property type="project" value="UniProtKB-EC"/>
</dbReference>
<comment type="similarity">
    <text evidence="4">Belongs to the class II aldolase/RraA-like family.</text>
</comment>
<dbReference type="Proteomes" id="UP000294901">
    <property type="component" value="Unassembled WGS sequence"/>
</dbReference>
<evidence type="ECO:0000256" key="18">
    <source>
        <dbReference type="PIRSR" id="PIRSR605493-1"/>
    </source>
</evidence>
<dbReference type="OrthoDB" id="943692at2"/>
<dbReference type="InterPro" id="IPR005493">
    <property type="entry name" value="RraA/RraA-like"/>
</dbReference>
<evidence type="ECO:0000256" key="2">
    <source>
        <dbReference type="ARBA" id="ARBA00001946"/>
    </source>
</evidence>
<evidence type="ECO:0000256" key="16">
    <source>
        <dbReference type="ARBA" id="ARBA00047973"/>
    </source>
</evidence>
<evidence type="ECO:0000256" key="15">
    <source>
        <dbReference type="ARBA" id="ARBA00032305"/>
    </source>
</evidence>
<protein>
    <recommendedName>
        <fullName evidence="9">Putative 4-hydroxy-4-methyl-2-oxoglutarate aldolase</fullName>
        <ecNumber evidence="8">4.1.1.112</ecNumber>
        <ecNumber evidence="7">4.1.3.17</ecNumber>
    </recommendedName>
    <alternativeName>
        <fullName evidence="15">Oxaloacetate decarboxylase</fullName>
    </alternativeName>
    <alternativeName>
        <fullName evidence="14">RraA-like protein</fullName>
    </alternativeName>
</protein>
<dbReference type="SUPFAM" id="SSF89562">
    <property type="entry name" value="RraA-like"/>
    <property type="match status" value="1"/>
</dbReference>
<comment type="cofactor">
    <cofactor evidence="2 18">
        <name>Mg(2+)</name>
        <dbReference type="ChEBI" id="CHEBI:18420"/>
    </cofactor>
</comment>
<evidence type="ECO:0000256" key="7">
    <source>
        <dbReference type="ARBA" id="ARBA00012213"/>
    </source>
</evidence>
<keyword evidence="11 18" id="KW-0460">Magnesium</keyword>
<dbReference type="GO" id="GO:0032787">
    <property type="term" value="P:monocarboxylic acid metabolic process"/>
    <property type="evidence" value="ECO:0007669"/>
    <property type="project" value="UniProtKB-ARBA"/>
</dbReference>
<dbReference type="GO" id="GO:0008948">
    <property type="term" value="F:oxaloacetate decarboxylase activity"/>
    <property type="evidence" value="ECO:0007669"/>
    <property type="project" value="UniProtKB-EC"/>
</dbReference>
<proteinExistence type="inferred from homology"/>
<evidence type="ECO:0000256" key="9">
    <source>
        <dbReference type="ARBA" id="ARBA00016549"/>
    </source>
</evidence>
<dbReference type="NCBIfam" id="NF006731">
    <property type="entry name" value="PRK09262.1"/>
    <property type="match status" value="1"/>
</dbReference>
<evidence type="ECO:0000256" key="1">
    <source>
        <dbReference type="ARBA" id="ARBA00001342"/>
    </source>
</evidence>
<dbReference type="GO" id="GO:0019336">
    <property type="term" value="P:phenol-containing compound catabolic process"/>
    <property type="evidence" value="ECO:0007669"/>
    <property type="project" value="UniProtKB-ARBA"/>
</dbReference>
<feature type="binding site" evidence="18">
    <location>
        <begin position="96"/>
        <end position="99"/>
    </location>
    <ligand>
        <name>substrate</name>
    </ligand>
</feature>
<dbReference type="AlphaFoldDB" id="A0A4R6JM69"/>
<comment type="catalytic activity">
    <reaction evidence="1">
        <text>4-hydroxy-4-methyl-2-oxoglutarate = 2 pyruvate</text>
        <dbReference type="Rhea" id="RHEA:22748"/>
        <dbReference type="ChEBI" id="CHEBI:15361"/>
        <dbReference type="ChEBI" id="CHEBI:58276"/>
        <dbReference type="EC" id="4.1.3.17"/>
    </reaction>
</comment>
<comment type="subunit">
    <text evidence="5">Homotrimer.</text>
</comment>
<evidence type="ECO:0000256" key="17">
    <source>
        <dbReference type="ARBA" id="ARBA00061585"/>
    </source>
</evidence>